<dbReference type="SMART" id="SM00388">
    <property type="entry name" value="HisKA"/>
    <property type="match status" value="1"/>
</dbReference>
<keyword evidence="4" id="KW-0808">Transferase</keyword>
<sequence>MKEEAIRNDYNILQTVAALSDSWIFVFETDHTLTKTYVSDKEIQETLQYNFFYCLKKDEHKKFRLFFEKVLNSSSLVKEQFTFHINLHKIEVLITATVEDQHVVMIGKPKVDRERYQHDSSIVHQFPVPVLSLTQDGDISNWNCHMERLLKQMDVPDIEKDKQISFNKTSNDFFYKITEIYHSMKETGESKKEMYKSEEMRFILQGLIYDEETFLVVIKDESYQRKFEQLLTYQHQMQAVSQIAAGVAHELRNPLSVIKGFLQLSRLSDNLNKYYETILSEIERMNKIIEDFLSVSRKKIDKHYIQPEELMDSILMIFHSECILHDIELTFNIIDSNSSIYANEQMIKQVLLNVLRNSIEAYEEQKLNRVFVVNTEIYKGFYCIELTDKGPGISREAMEKIEQPFFTTKEKGTGIGIPLCKRIIEEHNGGFYITSEEGMGTTVRIQLPLHKN</sequence>
<dbReference type="Pfam" id="PF00512">
    <property type="entry name" value="HisKA"/>
    <property type="match status" value="1"/>
</dbReference>
<dbReference type="EMBL" id="JAUSUG010000005">
    <property type="protein sequence ID" value="MDQ0254382.1"/>
    <property type="molecule type" value="Genomic_DNA"/>
</dbReference>
<evidence type="ECO:0000313" key="10">
    <source>
        <dbReference type="EMBL" id="MDQ0254382.1"/>
    </source>
</evidence>
<evidence type="ECO:0000256" key="2">
    <source>
        <dbReference type="ARBA" id="ARBA00012438"/>
    </source>
</evidence>
<keyword evidence="7" id="KW-0067">ATP-binding</keyword>
<evidence type="ECO:0000256" key="6">
    <source>
        <dbReference type="ARBA" id="ARBA00022777"/>
    </source>
</evidence>
<dbReference type="PANTHER" id="PTHR43065">
    <property type="entry name" value="SENSOR HISTIDINE KINASE"/>
    <property type="match status" value="1"/>
</dbReference>
<feature type="domain" description="Histidine kinase" evidence="9">
    <location>
        <begin position="246"/>
        <end position="451"/>
    </location>
</feature>
<evidence type="ECO:0000256" key="7">
    <source>
        <dbReference type="ARBA" id="ARBA00022840"/>
    </source>
</evidence>
<evidence type="ECO:0000256" key="8">
    <source>
        <dbReference type="ARBA" id="ARBA00023012"/>
    </source>
</evidence>
<dbReference type="Gene3D" id="1.10.287.130">
    <property type="match status" value="1"/>
</dbReference>
<dbReference type="CDD" id="cd00082">
    <property type="entry name" value="HisKA"/>
    <property type="match status" value="1"/>
</dbReference>
<dbReference type="InterPro" id="IPR004358">
    <property type="entry name" value="Sig_transdc_His_kin-like_C"/>
</dbReference>
<keyword evidence="3" id="KW-0597">Phosphoprotein</keyword>
<proteinExistence type="predicted"/>
<dbReference type="InterPro" id="IPR036890">
    <property type="entry name" value="HATPase_C_sf"/>
</dbReference>
<accession>A0ABT9ZUH9</accession>
<evidence type="ECO:0000256" key="4">
    <source>
        <dbReference type="ARBA" id="ARBA00022679"/>
    </source>
</evidence>
<dbReference type="InterPro" id="IPR005467">
    <property type="entry name" value="His_kinase_dom"/>
</dbReference>
<organism evidence="10 11">
    <name type="scientific">Evansella vedderi</name>
    <dbReference type="NCBI Taxonomy" id="38282"/>
    <lineage>
        <taxon>Bacteria</taxon>
        <taxon>Bacillati</taxon>
        <taxon>Bacillota</taxon>
        <taxon>Bacilli</taxon>
        <taxon>Bacillales</taxon>
        <taxon>Bacillaceae</taxon>
        <taxon>Evansella</taxon>
    </lineage>
</organism>
<evidence type="ECO:0000256" key="1">
    <source>
        <dbReference type="ARBA" id="ARBA00000085"/>
    </source>
</evidence>
<dbReference type="InterPro" id="IPR003661">
    <property type="entry name" value="HisK_dim/P_dom"/>
</dbReference>
<evidence type="ECO:0000256" key="3">
    <source>
        <dbReference type="ARBA" id="ARBA00022553"/>
    </source>
</evidence>
<dbReference type="InterPro" id="IPR036097">
    <property type="entry name" value="HisK_dim/P_sf"/>
</dbReference>
<keyword evidence="11" id="KW-1185">Reference proteome</keyword>
<dbReference type="PRINTS" id="PR00344">
    <property type="entry name" value="BCTRLSENSOR"/>
</dbReference>
<keyword evidence="5" id="KW-0547">Nucleotide-binding</keyword>
<dbReference type="InterPro" id="IPR003594">
    <property type="entry name" value="HATPase_dom"/>
</dbReference>
<dbReference type="PANTHER" id="PTHR43065:SF10">
    <property type="entry name" value="PEROXIDE STRESS-ACTIVATED HISTIDINE KINASE MAK3"/>
    <property type="match status" value="1"/>
</dbReference>
<dbReference type="SUPFAM" id="SSF47384">
    <property type="entry name" value="Homodimeric domain of signal transducing histidine kinase"/>
    <property type="match status" value="1"/>
</dbReference>
<dbReference type="Proteomes" id="UP001230005">
    <property type="component" value="Unassembled WGS sequence"/>
</dbReference>
<reference evidence="10 11" key="1">
    <citation type="submission" date="2023-07" db="EMBL/GenBank/DDBJ databases">
        <title>Genomic Encyclopedia of Type Strains, Phase IV (KMG-IV): sequencing the most valuable type-strain genomes for metagenomic binning, comparative biology and taxonomic classification.</title>
        <authorList>
            <person name="Goeker M."/>
        </authorList>
    </citation>
    <scope>NUCLEOTIDE SEQUENCE [LARGE SCALE GENOMIC DNA]</scope>
    <source>
        <strain evidence="10 11">DSM 9768</strain>
    </source>
</reference>
<keyword evidence="6 10" id="KW-0418">Kinase</keyword>
<comment type="caution">
    <text evidence="10">The sequence shown here is derived from an EMBL/GenBank/DDBJ whole genome shotgun (WGS) entry which is preliminary data.</text>
</comment>
<gene>
    <name evidence="10" type="ORF">J2S74_001757</name>
</gene>
<dbReference type="SUPFAM" id="SSF55874">
    <property type="entry name" value="ATPase domain of HSP90 chaperone/DNA topoisomerase II/histidine kinase"/>
    <property type="match status" value="1"/>
</dbReference>
<comment type="catalytic activity">
    <reaction evidence="1">
        <text>ATP + protein L-histidine = ADP + protein N-phospho-L-histidine.</text>
        <dbReference type="EC" id="2.7.13.3"/>
    </reaction>
</comment>
<evidence type="ECO:0000256" key="5">
    <source>
        <dbReference type="ARBA" id="ARBA00022741"/>
    </source>
</evidence>
<dbReference type="Pfam" id="PF02518">
    <property type="entry name" value="HATPase_c"/>
    <property type="match status" value="1"/>
</dbReference>
<dbReference type="SMART" id="SM00387">
    <property type="entry name" value="HATPase_c"/>
    <property type="match status" value="1"/>
</dbReference>
<protein>
    <recommendedName>
        <fullName evidence="2">histidine kinase</fullName>
        <ecNumber evidence="2">2.7.13.3</ecNumber>
    </recommendedName>
</protein>
<dbReference type="Gene3D" id="3.30.565.10">
    <property type="entry name" value="Histidine kinase-like ATPase, C-terminal domain"/>
    <property type="match status" value="1"/>
</dbReference>
<keyword evidence="8" id="KW-0902">Two-component regulatory system</keyword>
<dbReference type="PROSITE" id="PS50109">
    <property type="entry name" value="HIS_KIN"/>
    <property type="match status" value="1"/>
</dbReference>
<dbReference type="EC" id="2.7.13.3" evidence="2"/>
<dbReference type="GO" id="GO:0016301">
    <property type="term" value="F:kinase activity"/>
    <property type="evidence" value="ECO:0007669"/>
    <property type="project" value="UniProtKB-KW"/>
</dbReference>
<evidence type="ECO:0000259" key="9">
    <source>
        <dbReference type="PROSITE" id="PS50109"/>
    </source>
</evidence>
<evidence type="ECO:0000313" key="11">
    <source>
        <dbReference type="Proteomes" id="UP001230005"/>
    </source>
</evidence>
<name>A0ABT9ZUH9_9BACI</name>
<dbReference type="RefSeq" id="WP_307324261.1">
    <property type="nucleotide sequence ID" value="NZ_JAUSUG010000005.1"/>
</dbReference>